<feature type="repeat" description="ANK" evidence="10">
    <location>
        <begin position="261"/>
        <end position="293"/>
    </location>
</feature>
<evidence type="ECO:0000256" key="6">
    <source>
        <dbReference type="ARBA" id="ARBA00022737"/>
    </source>
</evidence>
<name>A0A498SSJ7_ACAVI</name>
<feature type="transmembrane region" description="Helical" evidence="12">
    <location>
        <begin position="579"/>
        <end position="605"/>
    </location>
</feature>
<dbReference type="PROSITE" id="PS50088">
    <property type="entry name" value="ANK_REPEAT"/>
    <property type="match status" value="3"/>
</dbReference>
<feature type="repeat" description="ANK" evidence="10">
    <location>
        <begin position="193"/>
        <end position="225"/>
    </location>
</feature>
<feature type="compositionally biased region" description="Basic and acidic residues" evidence="11">
    <location>
        <begin position="1"/>
        <end position="20"/>
    </location>
</feature>
<keyword evidence="8" id="KW-0406">Ion transport</keyword>
<dbReference type="EMBL" id="UPTC01001350">
    <property type="protein sequence ID" value="VBB31711.1"/>
    <property type="molecule type" value="Genomic_DNA"/>
</dbReference>
<dbReference type="InterPro" id="IPR024862">
    <property type="entry name" value="TRPV"/>
</dbReference>
<evidence type="ECO:0000256" key="3">
    <source>
        <dbReference type="ARBA" id="ARBA00022475"/>
    </source>
</evidence>
<keyword evidence="5" id="KW-0107">Calcium channel</keyword>
<dbReference type="Pfam" id="PF00023">
    <property type="entry name" value="Ank"/>
    <property type="match status" value="1"/>
</dbReference>
<feature type="region of interest" description="Disordered" evidence="11">
    <location>
        <begin position="1"/>
        <end position="22"/>
    </location>
</feature>
<proteinExistence type="predicted"/>
<evidence type="ECO:0000256" key="4">
    <source>
        <dbReference type="ARBA" id="ARBA00022568"/>
    </source>
</evidence>
<keyword evidence="3" id="KW-1003">Cell membrane</keyword>
<evidence type="ECO:0000256" key="1">
    <source>
        <dbReference type="ARBA" id="ARBA00004651"/>
    </source>
</evidence>
<feature type="region of interest" description="Disordered" evidence="11">
    <location>
        <begin position="810"/>
        <end position="831"/>
    </location>
</feature>
<dbReference type="GO" id="GO:0098703">
    <property type="term" value="P:calcium ion import across plasma membrane"/>
    <property type="evidence" value="ECO:0007669"/>
    <property type="project" value="TreeGrafter"/>
</dbReference>
<keyword evidence="4" id="KW-0109">Calcium transport</keyword>
<evidence type="ECO:0000256" key="11">
    <source>
        <dbReference type="SAM" id="MobiDB-lite"/>
    </source>
</evidence>
<evidence type="ECO:0000256" key="12">
    <source>
        <dbReference type="SAM" id="Phobius"/>
    </source>
</evidence>
<protein>
    <submittedName>
        <fullName evidence="13">Uncharacterized protein</fullName>
    </submittedName>
</protein>
<evidence type="ECO:0000256" key="10">
    <source>
        <dbReference type="PROSITE-ProRule" id="PRU00023"/>
    </source>
</evidence>
<feature type="transmembrane region" description="Helical" evidence="12">
    <location>
        <begin position="729"/>
        <end position="752"/>
    </location>
</feature>
<dbReference type="SMART" id="SM00248">
    <property type="entry name" value="ANK"/>
    <property type="match status" value="4"/>
</dbReference>
<dbReference type="Pfam" id="PF12796">
    <property type="entry name" value="Ank_2"/>
    <property type="match status" value="1"/>
</dbReference>
<dbReference type="Proteomes" id="UP000276991">
    <property type="component" value="Unassembled WGS sequence"/>
</dbReference>
<keyword evidence="12" id="KW-1133">Transmembrane helix</keyword>
<keyword evidence="9" id="KW-0407">Ion channel</keyword>
<keyword evidence="12" id="KW-0472">Membrane</keyword>
<dbReference type="InterPro" id="IPR002110">
    <property type="entry name" value="Ankyrin_rpt"/>
</dbReference>
<evidence type="ECO:0000256" key="7">
    <source>
        <dbReference type="ARBA" id="ARBA00022837"/>
    </source>
</evidence>
<evidence type="ECO:0000256" key="5">
    <source>
        <dbReference type="ARBA" id="ARBA00022673"/>
    </source>
</evidence>
<feature type="repeat" description="ANK" evidence="10">
    <location>
        <begin position="294"/>
        <end position="326"/>
    </location>
</feature>
<evidence type="ECO:0000256" key="8">
    <source>
        <dbReference type="ARBA" id="ARBA00023065"/>
    </source>
</evidence>
<feature type="region of interest" description="Disordered" evidence="11">
    <location>
        <begin position="94"/>
        <end position="113"/>
    </location>
</feature>
<sequence length="872" mass="100729">MGNRESSTKEEDGKPKENDQPRLYQYVDIHGGGDLIPFMWQAKNSNDFSQINDLIDSKIKNFMYNSGKGKMVAVSELVKIRNKERNAMLSALKRKKGKGKSGPNILDDFNQEGENQGDLKKALKLLEGGGRRGDMDSKYREVVWKLEERGNMGENLVGLCLLQGTATHNHLARHLIKLYPKLVNDIFISENYYGLSPLHQAIMNEDPSMVSFLLQQGANVNQRCYGASFCPDDQKSSRTDSLEHEYVELSLKTCYSGKMYFGEYPLSFAACINQIDCFRLLVAKKADLNQKDTNGNTVLHLAVIHEHPEMIKLSYDMGAKLQIVNKQNLTPLTLAAHLGKKEIFELILKLEADVVWIYGNACSYAYPLARIDTISQETGEMNEDSALSLTVYGETTKHLELLDGLLEELLEAKWESFGRRYLTLSFSCFVVYFIFVFMAFMCRPFSMTTKVLYHGEEIYGVNTSIPCNTTSFDNPCSNSTYTIIDYMLLKATTLQSFSSYAAKKQVSWTLKNFEEAWYHSDLCHLWRYTDAGWQQYVRLVAEQMVVLMALLQIVRDVMDMKNVGRRRWWRVMKSFPAKVAYKISFILIILIVPIRLGCVLCSAMLLFENILSLMIVLLTGAHFLFYTRALKFIGPFVLMIYTILSRDISRFMLIYSIFLIGFSQSFYVIFGACERESKTKYGIQSTHWENILETPFEAIMRLFIMTIGEFTIFYRSLNTCEERMMRMIGKFLFTIFELFISIMQFNLLIAMMTRTYETISRTSTEWKRQWAQVILFLELSLKPKERLIAMLKYSRPIGTDKTKRSFVVARKTTSESMSQTEKQLMEQQERDLREEKRALLKRRLKELNTSDGRRPSHLSTSSRNITEGKNDW</sequence>
<dbReference type="Gene3D" id="1.25.40.20">
    <property type="entry name" value="Ankyrin repeat-containing domain"/>
    <property type="match status" value="1"/>
</dbReference>
<dbReference type="OrthoDB" id="533508at2759"/>
<evidence type="ECO:0000256" key="9">
    <source>
        <dbReference type="ARBA" id="ARBA00023303"/>
    </source>
</evidence>
<keyword evidence="6" id="KW-0677">Repeat</keyword>
<dbReference type="AlphaFoldDB" id="A0A498SSJ7"/>
<dbReference type="PROSITE" id="PS50297">
    <property type="entry name" value="ANK_REP_REGION"/>
    <property type="match status" value="2"/>
</dbReference>
<dbReference type="FunFam" id="1.25.40.20:FF:000181">
    <property type="entry name" value="Nanchung, isoform A"/>
    <property type="match status" value="1"/>
</dbReference>
<keyword evidence="7" id="KW-0106">Calcium</keyword>
<evidence type="ECO:0000313" key="13">
    <source>
        <dbReference type="EMBL" id="VBB31711.1"/>
    </source>
</evidence>
<feature type="compositionally biased region" description="Basic and acidic residues" evidence="11">
    <location>
        <begin position="845"/>
        <end position="854"/>
    </location>
</feature>
<evidence type="ECO:0000313" key="14">
    <source>
        <dbReference type="Proteomes" id="UP000276991"/>
    </source>
</evidence>
<keyword evidence="2" id="KW-0813">Transport</keyword>
<dbReference type="GO" id="GO:0005262">
    <property type="term" value="F:calcium channel activity"/>
    <property type="evidence" value="ECO:0007669"/>
    <property type="project" value="UniProtKB-KW"/>
</dbReference>
<reference evidence="13 14" key="1">
    <citation type="submission" date="2018-08" db="EMBL/GenBank/DDBJ databases">
        <authorList>
            <person name="Laetsch R D."/>
            <person name="Stevens L."/>
            <person name="Kumar S."/>
            <person name="Blaxter L. M."/>
        </authorList>
    </citation>
    <scope>NUCLEOTIDE SEQUENCE [LARGE SCALE GENOMIC DNA]</scope>
</reference>
<feature type="region of interest" description="Disordered" evidence="11">
    <location>
        <begin position="843"/>
        <end position="872"/>
    </location>
</feature>
<feature type="transmembrane region" description="Helical" evidence="12">
    <location>
        <begin position="421"/>
        <end position="441"/>
    </location>
</feature>
<dbReference type="SUPFAM" id="SSF48403">
    <property type="entry name" value="Ankyrin repeat"/>
    <property type="match status" value="1"/>
</dbReference>
<feature type="transmembrane region" description="Helical" evidence="12">
    <location>
        <begin position="651"/>
        <end position="670"/>
    </location>
</feature>
<dbReference type="STRING" id="6277.A0A498SSJ7"/>
<dbReference type="PANTHER" id="PTHR10582">
    <property type="entry name" value="TRANSIENT RECEPTOR POTENTIAL ION CHANNEL PROTEIN"/>
    <property type="match status" value="1"/>
</dbReference>
<dbReference type="GO" id="GO:0005886">
    <property type="term" value="C:plasma membrane"/>
    <property type="evidence" value="ECO:0007669"/>
    <property type="project" value="UniProtKB-SubCell"/>
</dbReference>
<accession>A0A498SSJ7</accession>
<evidence type="ECO:0000256" key="2">
    <source>
        <dbReference type="ARBA" id="ARBA00022448"/>
    </source>
</evidence>
<dbReference type="InterPro" id="IPR036770">
    <property type="entry name" value="Ankyrin_rpt-contain_sf"/>
</dbReference>
<keyword evidence="14" id="KW-1185">Reference proteome</keyword>
<keyword evidence="12" id="KW-0812">Transmembrane</keyword>
<dbReference type="PANTHER" id="PTHR10582:SF30">
    <property type="entry name" value="ION TRANSPORT DOMAIN-CONTAINING PROTEIN"/>
    <property type="match status" value="1"/>
</dbReference>
<comment type="subcellular location">
    <subcellularLocation>
        <location evidence="1">Cell membrane</location>
        <topology evidence="1">Multi-pass membrane protein</topology>
    </subcellularLocation>
</comment>
<gene>
    <name evidence="13" type="ORF">NAV_LOCUS6502</name>
</gene>
<keyword evidence="10" id="KW-0040">ANK repeat</keyword>
<feature type="transmembrane region" description="Helical" evidence="12">
    <location>
        <begin position="698"/>
        <end position="717"/>
    </location>
</feature>
<organism evidence="13 14">
    <name type="scientific">Acanthocheilonema viteae</name>
    <name type="common">Filarial nematode worm</name>
    <name type="synonym">Dipetalonema viteae</name>
    <dbReference type="NCBI Taxonomy" id="6277"/>
    <lineage>
        <taxon>Eukaryota</taxon>
        <taxon>Metazoa</taxon>
        <taxon>Ecdysozoa</taxon>
        <taxon>Nematoda</taxon>
        <taxon>Chromadorea</taxon>
        <taxon>Rhabditida</taxon>
        <taxon>Spirurina</taxon>
        <taxon>Spiruromorpha</taxon>
        <taxon>Filarioidea</taxon>
        <taxon>Onchocercidae</taxon>
        <taxon>Acanthocheilonema</taxon>
    </lineage>
</organism>